<evidence type="ECO:0000313" key="1">
    <source>
        <dbReference type="EMBL" id="KEF56778.1"/>
    </source>
</evidence>
<dbReference type="AlphaFoldDB" id="A0A072PBZ3"/>
<dbReference type="HOGENOM" id="CLU_2263728_0_0_1"/>
<dbReference type="STRING" id="1182545.A0A072PBZ3"/>
<comment type="caution">
    <text evidence="1">The sequence shown here is derived from an EMBL/GenBank/DDBJ whole genome shotgun (WGS) entry which is preliminary data.</text>
</comment>
<proteinExistence type="predicted"/>
<dbReference type="GeneID" id="25281882"/>
<accession>A0A072PBZ3</accession>
<name>A0A072PBZ3_9EURO</name>
<dbReference type="Proteomes" id="UP000027920">
    <property type="component" value="Unassembled WGS sequence"/>
</dbReference>
<sequence>MVASFLDQESQLLLSLSCRRLCALLGSHLDLTLNNDKATKVRFLQLLELDYPEYLTCRSCGLLYFWRKMEFFQYNCPRANRHMVADTLLSYGQYIQAGDKKYI</sequence>
<dbReference type="RefSeq" id="XP_013259368.1">
    <property type="nucleotide sequence ID" value="XM_013403914.1"/>
</dbReference>
<keyword evidence="2" id="KW-1185">Reference proteome</keyword>
<gene>
    <name evidence="1" type="ORF">A1O9_06968</name>
</gene>
<organism evidence="1 2">
    <name type="scientific">Exophiala aquamarina CBS 119918</name>
    <dbReference type="NCBI Taxonomy" id="1182545"/>
    <lineage>
        <taxon>Eukaryota</taxon>
        <taxon>Fungi</taxon>
        <taxon>Dikarya</taxon>
        <taxon>Ascomycota</taxon>
        <taxon>Pezizomycotina</taxon>
        <taxon>Eurotiomycetes</taxon>
        <taxon>Chaetothyriomycetidae</taxon>
        <taxon>Chaetothyriales</taxon>
        <taxon>Herpotrichiellaceae</taxon>
        <taxon>Exophiala</taxon>
    </lineage>
</organism>
<reference evidence="1 2" key="1">
    <citation type="submission" date="2013-03" db="EMBL/GenBank/DDBJ databases">
        <title>The Genome Sequence of Exophiala aquamarina CBS 119918.</title>
        <authorList>
            <consortium name="The Broad Institute Genomics Platform"/>
            <person name="Cuomo C."/>
            <person name="de Hoog S."/>
            <person name="Gorbushina A."/>
            <person name="Walker B."/>
            <person name="Young S.K."/>
            <person name="Zeng Q."/>
            <person name="Gargeya S."/>
            <person name="Fitzgerald M."/>
            <person name="Haas B."/>
            <person name="Abouelleil A."/>
            <person name="Allen A.W."/>
            <person name="Alvarado L."/>
            <person name="Arachchi H.M."/>
            <person name="Berlin A.M."/>
            <person name="Chapman S.B."/>
            <person name="Gainer-Dewar J."/>
            <person name="Goldberg J."/>
            <person name="Griggs A."/>
            <person name="Gujja S."/>
            <person name="Hansen M."/>
            <person name="Howarth C."/>
            <person name="Imamovic A."/>
            <person name="Ireland A."/>
            <person name="Larimer J."/>
            <person name="McCowan C."/>
            <person name="Murphy C."/>
            <person name="Pearson M."/>
            <person name="Poon T.W."/>
            <person name="Priest M."/>
            <person name="Roberts A."/>
            <person name="Saif S."/>
            <person name="Shea T."/>
            <person name="Sisk P."/>
            <person name="Sykes S."/>
            <person name="Wortman J."/>
            <person name="Nusbaum C."/>
            <person name="Birren B."/>
        </authorList>
    </citation>
    <scope>NUCLEOTIDE SEQUENCE [LARGE SCALE GENOMIC DNA]</scope>
    <source>
        <strain evidence="1 2">CBS 119918</strain>
    </source>
</reference>
<evidence type="ECO:0000313" key="2">
    <source>
        <dbReference type="Proteomes" id="UP000027920"/>
    </source>
</evidence>
<dbReference type="VEuPathDB" id="FungiDB:A1O9_06968"/>
<dbReference type="OrthoDB" id="3766406at2759"/>
<evidence type="ECO:0008006" key="3">
    <source>
        <dbReference type="Google" id="ProtNLM"/>
    </source>
</evidence>
<protein>
    <recommendedName>
        <fullName evidence="3">F-box domain-containing protein</fullName>
    </recommendedName>
</protein>
<dbReference type="EMBL" id="AMGV01000005">
    <property type="protein sequence ID" value="KEF56778.1"/>
    <property type="molecule type" value="Genomic_DNA"/>
</dbReference>